<accession>A0A2Z7BP58</accession>
<feature type="region of interest" description="Disordered" evidence="1">
    <location>
        <begin position="1"/>
        <end position="46"/>
    </location>
</feature>
<feature type="region of interest" description="Disordered" evidence="1">
    <location>
        <begin position="81"/>
        <end position="112"/>
    </location>
</feature>
<feature type="region of interest" description="Disordered" evidence="1">
    <location>
        <begin position="152"/>
        <end position="176"/>
    </location>
</feature>
<evidence type="ECO:0000313" key="3">
    <source>
        <dbReference type="Proteomes" id="UP000250235"/>
    </source>
</evidence>
<organism evidence="2 3">
    <name type="scientific">Dorcoceras hygrometricum</name>
    <dbReference type="NCBI Taxonomy" id="472368"/>
    <lineage>
        <taxon>Eukaryota</taxon>
        <taxon>Viridiplantae</taxon>
        <taxon>Streptophyta</taxon>
        <taxon>Embryophyta</taxon>
        <taxon>Tracheophyta</taxon>
        <taxon>Spermatophyta</taxon>
        <taxon>Magnoliopsida</taxon>
        <taxon>eudicotyledons</taxon>
        <taxon>Gunneridae</taxon>
        <taxon>Pentapetalae</taxon>
        <taxon>asterids</taxon>
        <taxon>lamiids</taxon>
        <taxon>Lamiales</taxon>
        <taxon>Gesneriaceae</taxon>
        <taxon>Didymocarpoideae</taxon>
        <taxon>Trichosporeae</taxon>
        <taxon>Loxocarpinae</taxon>
        <taxon>Dorcoceras</taxon>
    </lineage>
</organism>
<proteinExistence type="predicted"/>
<feature type="compositionally biased region" description="Basic and acidic residues" evidence="1">
    <location>
        <begin position="583"/>
        <end position="614"/>
    </location>
</feature>
<evidence type="ECO:0000313" key="2">
    <source>
        <dbReference type="EMBL" id="KZV36096.1"/>
    </source>
</evidence>
<feature type="compositionally biased region" description="Low complexity" evidence="1">
    <location>
        <begin position="24"/>
        <end position="38"/>
    </location>
</feature>
<feature type="region of interest" description="Disordered" evidence="1">
    <location>
        <begin position="549"/>
        <end position="645"/>
    </location>
</feature>
<dbReference type="AlphaFoldDB" id="A0A2Z7BP58"/>
<sequence>MPPRRMTTRQTVAVDQPEQTDAAQTVPQVPVTVPRTDQGSNSTDALNATATPMETLLKRFQSFKPPTLTGTEAVPLQIIEPTSAATAEQPSIPKRKSMKRKLRLPKGSDDENVANVETPVTVAVTGDTVVEQESAVENVIDEAVPLQIIEPTSAATAEQPSVPKRKSMKRKLRLPKGSDDENVWNVETPVTVAVTEAAVDISEEETVSAFEESEPTVANVPVAKSATEEVIPTSVDDVDVIIEQVIAETAQMGADEEEIDIGGETVSGSAVGSQAVEKAEEDISVVEPVAVSGFRRPAITSWGWYQLGAAFAWFCLLNGLSTVVIRNFVSSIAEERSALRVVQSLNRSVFVSPHVQSIDSSAVQDQHVQSSDESSMHFNDTNAAVTSLSLPTAAADVPDAFAQLCASIDKLRFEQIRRKDDVDKLRDTLLMHIRDLEKEFTERFDAHDRTYRVLLNNIRHDAQDHKNLLSLDIKSSQQKLSIQVAASALDTVDVRKVLKELDAKVTYLDGQVAAIRNDLLNFHAKAEENHLNLSTQLGFLIDYINRGGDAKKREGRSSRPQPPPDDQSRPSGGSGGTGSRAGDQSRSRGNISREDRSRGGESSNERRRTDDRSGHSKRRRSNSGESGMDSGQPPKRGYQWFLFGE</sequence>
<evidence type="ECO:0000256" key="1">
    <source>
        <dbReference type="SAM" id="MobiDB-lite"/>
    </source>
</evidence>
<name>A0A2Z7BP58_9LAMI</name>
<keyword evidence="3" id="KW-1185">Reference proteome</keyword>
<gene>
    <name evidence="2" type="ORF">F511_31412</name>
</gene>
<feature type="compositionally biased region" description="Polar residues" evidence="1">
    <location>
        <begin position="8"/>
        <end position="23"/>
    </location>
</feature>
<protein>
    <submittedName>
        <fullName evidence="2">Uncharacterized protein</fullName>
    </submittedName>
</protein>
<feature type="compositionally biased region" description="Basic residues" evidence="1">
    <location>
        <begin position="93"/>
        <end position="104"/>
    </location>
</feature>
<dbReference type="EMBL" id="KV003934">
    <property type="protein sequence ID" value="KZV36096.1"/>
    <property type="molecule type" value="Genomic_DNA"/>
</dbReference>
<reference evidence="2 3" key="1">
    <citation type="journal article" date="2015" name="Proc. Natl. Acad. Sci. U.S.A.">
        <title>The resurrection genome of Boea hygrometrica: A blueprint for survival of dehydration.</title>
        <authorList>
            <person name="Xiao L."/>
            <person name="Yang G."/>
            <person name="Zhang L."/>
            <person name="Yang X."/>
            <person name="Zhao S."/>
            <person name="Ji Z."/>
            <person name="Zhou Q."/>
            <person name="Hu M."/>
            <person name="Wang Y."/>
            <person name="Chen M."/>
            <person name="Xu Y."/>
            <person name="Jin H."/>
            <person name="Xiao X."/>
            <person name="Hu G."/>
            <person name="Bao F."/>
            <person name="Hu Y."/>
            <person name="Wan P."/>
            <person name="Li L."/>
            <person name="Deng X."/>
            <person name="Kuang T."/>
            <person name="Xiang C."/>
            <person name="Zhu J.K."/>
            <person name="Oliver M.J."/>
            <person name="He Y."/>
        </authorList>
    </citation>
    <scope>NUCLEOTIDE SEQUENCE [LARGE SCALE GENOMIC DNA]</scope>
    <source>
        <strain evidence="3">cv. XS01</strain>
    </source>
</reference>
<dbReference type="Proteomes" id="UP000250235">
    <property type="component" value="Unassembled WGS sequence"/>
</dbReference>
<feature type="compositionally biased region" description="Basic residues" evidence="1">
    <location>
        <begin position="163"/>
        <end position="174"/>
    </location>
</feature>